<feature type="compositionally biased region" description="Polar residues" evidence="1">
    <location>
        <begin position="47"/>
        <end position="59"/>
    </location>
</feature>
<proteinExistence type="predicted"/>
<reference evidence="2 3" key="1">
    <citation type="submission" date="2019-01" db="EMBL/GenBank/DDBJ databases">
        <title>Draft genome sequences of three monokaryotic isolates of the white-rot basidiomycete fungus Dichomitus squalens.</title>
        <authorList>
            <consortium name="DOE Joint Genome Institute"/>
            <person name="Lopez S.C."/>
            <person name="Andreopoulos B."/>
            <person name="Pangilinan J."/>
            <person name="Lipzen A."/>
            <person name="Riley R."/>
            <person name="Ahrendt S."/>
            <person name="Ng V."/>
            <person name="Barry K."/>
            <person name="Daum C."/>
            <person name="Grigoriev I.V."/>
            <person name="Hilden K.S."/>
            <person name="Makela M.R."/>
            <person name="de Vries R.P."/>
        </authorList>
    </citation>
    <scope>NUCLEOTIDE SEQUENCE [LARGE SCALE GENOMIC DNA]</scope>
    <source>
        <strain evidence="2 3">CBS 464.89</strain>
    </source>
</reference>
<feature type="compositionally biased region" description="Basic and acidic residues" evidence="1">
    <location>
        <begin position="69"/>
        <end position="92"/>
    </location>
</feature>
<dbReference type="Proteomes" id="UP000292082">
    <property type="component" value="Unassembled WGS sequence"/>
</dbReference>
<dbReference type="AlphaFoldDB" id="A0A4V2K747"/>
<accession>A0A4V2K747</accession>
<dbReference type="EMBL" id="ML145182">
    <property type="protein sequence ID" value="TBU54708.1"/>
    <property type="molecule type" value="Genomic_DNA"/>
</dbReference>
<name>A0A4V2K747_9APHY</name>
<gene>
    <name evidence="2" type="ORF">BD310DRAFT_980116</name>
</gene>
<evidence type="ECO:0000313" key="3">
    <source>
        <dbReference type="Proteomes" id="UP000292082"/>
    </source>
</evidence>
<sequence length="138" mass="14796">MNNDALAHQSDYSTANYPPENDTTSEGGYGSSGTFSPANQRRADPSRPSNDTGLITQSLDGGPLASELQDAKQGTDPRTRAAFDHDAKRDFDPLNPYGRNPDSKEETADRLASAYADTRRRQFESGAARGNDGDVGAL</sequence>
<evidence type="ECO:0000313" key="2">
    <source>
        <dbReference type="EMBL" id="TBU54708.1"/>
    </source>
</evidence>
<protein>
    <submittedName>
        <fullName evidence="2">Uncharacterized protein</fullName>
    </submittedName>
</protein>
<evidence type="ECO:0000256" key="1">
    <source>
        <dbReference type="SAM" id="MobiDB-lite"/>
    </source>
</evidence>
<keyword evidence="3" id="KW-1185">Reference proteome</keyword>
<organism evidence="2 3">
    <name type="scientific">Dichomitus squalens</name>
    <dbReference type="NCBI Taxonomy" id="114155"/>
    <lineage>
        <taxon>Eukaryota</taxon>
        <taxon>Fungi</taxon>
        <taxon>Dikarya</taxon>
        <taxon>Basidiomycota</taxon>
        <taxon>Agaricomycotina</taxon>
        <taxon>Agaricomycetes</taxon>
        <taxon>Polyporales</taxon>
        <taxon>Polyporaceae</taxon>
        <taxon>Dichomitus</taxon>
    </lineage>
</organism>
<feature type="region of interest" description="Disordered" evidence="1">
    <location>
        <begin position="1"/>
        <end position="138"/>
    </location>
</feature>